<dbReference type="eggNOG" id="COG0358">
    <property type="taxonomic scope" value="Bacteria"/>
</dbReference>
<evidence type="ECO:0000256" key="12">
    <source>
        <dbReference type="HAMAP-Rule" id="MF_00974"/>
    </source>
</evidence>
<dbReference type="AlphaFoldDB" id="D5BP41"/>
<accession>D5BP41</accession>
<dbReference type="PANTHER" id="PTHR30313:SF2">
    <property type="entry name" value="DNA PRIMASE"/>
    <property type="match status" value="1"/>
</dbReference>
<gene>
    <name evidence="12" type="primary">dnaG</name>
    <name evidence="16" type="ordered locus">SAR116_2232</name>
</gene>
<dbReference type="InterPro" id="IPR034151">
    <property type="entry name" value="TOPRIM_DnaG_bac"/>
</dbReference>
<evidence type="ECO:0000313" key="16">
    <source>
        <dbReference type="EMBL" id="ADE40475.1"/>
    </source>
</evidence>
<dbReference type="SMART" id="SM00493">
    <property type="entry name" value="TOPRIM"/>
    <property type="match status" value="1"/>
</dbReference>
<evidence type="ECO:0000313" key="17">
    <source>
        <dbReference type="Proteomes" id="UP000007460"/>
    </source>
</evidence>
<dbReference type="InterPro" id="IPR002694">
    <property type="entry name" value="Znf_CHC2"/>
</dbReference>
<dbReference type="Gene3D" id="3.90.580.10">
    <property type="entry name" value="Zinc finger, CHC2-type domain"/>
    <property type="match status" value="1"/>
</dbReference>
<keyword evidence="3 12" id="KW-0808">Transferase</keyword>
<dbReference type="SMART" id="SM00400">
    <property type="entry name" value="ZnF_CHCC"/>
    <property type="match status" value="1"/>
</dbReference>
<dbReference type="SUPFAM" id="SSF56731">
    <property type="entry name" value="DNA primase core"/>
    <property type="match status" value="1"/>
</dbReference>
<dbReference type="GO" id="GO:0005737">
    <property type="term" value="C:cytoplasm"/>
    <property type="evidence" value="ECO:0007669"/>
    <property type="project" value="TreeGrafter"/>
</dbReference>
<dbReference type="InterPro" id="IPR030846">
    <property type="entry name" value="DnaG_bac"/>
</dbReference>
<evidence type="ECO:0000256" key="9">
    <source>
        <dbReference type="ARBA" id="ARBA00022842"/>
    </source>
</evidence>
<keyword evidence="5 12" id="KW-0235">DNA replication</keyword>
<name>D5BP41_PUNMI</name>
<dbReference type="RefSeq" id="WP_013047102.1">
    <property type="nucleotide sequence ID" value="NC_014010.1"/>
</dbReference>
<dbReference type="NCBIfam" id="TIGR01391">
    <property type="entry name" value="dnaG"/>
    <property type="match status" value="1"/>
</dbReference>
<dbReference type="EMBL" id="CP001751">
    <property type="protein sequence ID" value="ADE40475.1"/>
    <property type="molecule type" value="Genomic_DNA"/>
</dbReference>
<keyword evidence="17" id="KW-1185">Reference proteome</keyword>
<dbReference type="PROSITE" id="PS50880">
    <property type="entry name" value="TOPRIM"/>
    <property type="match status" value="1"/>
</dbReference>
<organism evidence="16 17">
    <name type="scientific">Puniceispirillum marinum (strain IMCC1322)</name>
    <dbReference type="NCBI Taxonomy" id="488538"/>
    <lineage>
        <taxon>Bacteria</taxon>
        <taxon>Pseudomonadati</taxon>
        <taxon>Pseudomonadota</taxon>
        <taxon>Alphaproteobacteria</taxon>
        <taxon>Candidatus Puniceispirillales</taxon>
        <taxon>Candidatus Puniceispirillaceae</taxon>
        <taxon>Candidatus Puniceispirillum</taxon>
    </lineage>
</organism>
<dbReference type="InterPro" id="IPR037068">
    <property type="entry name" value="DNA_primase_core_N_sf"/>
</dbReference>
<dbReference type="FunFam" id="3.40.1360.10:FF:000002">
    <property type="entry name" value="DNA primase"/>
    <property type="match status" value="1"/>
</dbReference>
<keyword evidence="2 12" id="KW-0639">Primosome</keyword>
<keyword evidence="4 12" id="KW-0548">Nucleotidyltransferase</keyword>
<feature type="domain" description="Toprim" evidence="15">
    <location>
        <begin position="254"/>
        <end position="336"/>
    </location>
</feature>
<comment type="similarity">
    <text evidence="12 13">Belongs to the DnaG primase family.</text>
</comment>
<dbReference type="GO" id="GO:0003899">
    <property type="term" value="F:DNA-directed RNA polymerase activity"/>
    <property type="evidence" value="ECO:0007669"/>
    <property type="project" value="UniProtKB-UniRule"/>
</dbReference>
<keyword evidence="6 12" id="KW-0479">Metal-binding</keyword>
<dbReference type="HAMAP" id="MF_00974">
    <property type="entry name" value="DNA_primase_DnaG"/>
    <property type="match status" value="1"/>
</dbReference>
<keyword evidence="8 12" id="KW-0862">Zinc</keyword>
<dbReference type="Pfam" id="PF13662">
    <property type="entry name" value="Toprim_4"/>
    <property type="match status" value="1"/>
</dbReference>
<dbReference type="KEGG" id="apb:SAR116_2232"/>
<dbReference type="InterPro" id="IPR013264">
    <property type="entry name" value="DNAG_N"/>
</dbReference>
<dbReference type="InterPro" id="IPR036977">
    <property type="entry name" value="DNA_primase_Znf_CHC2"/>
</dbReference>
<evidence type="ECO:0000256" key="13">
    <source>
        <dbReference type="PIRNR" id="PIRNR002811"/>
    </source>
</evidence>
<dbReference type="Pfam" id="PF08275">
    <property type="entry name" value="DNAG_N"/>
    <property type="match status" value="1"/>
</dbReference>
<evidence type="ECO:0000256" key="4">
    <source>
        <dbReference type="ARBA" id="ARBA00022695"/>
    </source>
</evidence>
<comment type="subunit">
    <text evidence="12">Monomer. Interacts with DnaB.</text>
</comment>
<evidence type="ECO:0000256" key="14">
    <source>
        <dbReference type="PIRSR" id="PIRSR002811-1"/>
    </source>
</evidence>
<evidence type="ECO:0000256" key="11">
    <source>
        <dbReference type="ARBA" id="ARBA00023163"/>
    </source>
</evidence>
<keyword evidence="9" id="KW-0460">Magnesium</keyword>
<dbReference type="CDD" id="cd03364">
    <property type="entry name" value="TOPRIM_DnaG_primases"/>
    <property type="match status" value="1"/>
</dbReference>
<comment type="catalytic activity">
    <reaction evidence="12">
        <text>ssDNA + n NTP = ssDNA/pppN(pN)n-1 hybrid + (n-1) diphosphate.</text>
        <dbReference type="EC" id="2.7.7.101"/>
    </reaction>
</comment>
<dbReference type="SUPFAM" id="SSF57783">
    <property type="entry name" value="Zinc beta-ribbon"/>
    <property type="match status" value="1"/>
</dbReference>
<evidence type="ECO:0000256" key="1">
    <source>
        <dbReference type="ARBA" id="ARBA00022478"/>
    </source>
</evidence>
<evidence type="ECO:0000256" key="10">
    <source>
        <dbReference type="ARBA" id="ARBA00023125"/>
    </source>
</evidence>
<dbReference type="EC" id="2.7.7.101" evidence="12"/>
<evidence type="ECO:0000256" key="5">
    <source>
        <dbReference type="ARBA" id="ARBA00022705"/>
    </source>
</evidence>
<dbReference type="Gene3D" id="3.90.980.10">
    <property type="entry name" value="DNA primase, catalytic core, N-terminal domain"/>
    <property type="match status" value="1"/>
</dbReference>
<dbReference type="InterPro" id="IPR006171">
    <property type="entry name" value="TOPRIM_dom"/>
</dbReference>
<evidence type="ECO:0000259" key="15">
    <source>
        <dbReference type="PROSITE" id="PS50880"/>
    </source>
</evidence>
<evidence type="ECO:0000256" key="2">
    <source>
        <dbReference type="ARBA" id="ARBA00022515"/>
    </source>
</evidence>
<dbReference type="PIRSF" id="PIRSF002811">
    <property type="entry name" value="DnaG"/>
    <property type="match status" value="1"/>
</dbReference>
<keyword evidence="7 12" id="KW-0863">Zinc-finger</keyword>
<comment type="cofactor">
    <cofactor evidence="12 13 14">
        <name>Zn(2+)</name>
        <dbReference type="ChEBI" id="CHEBI:29105"/>
    </cofactor>
    <text evidence="12 13 14">Binds 1 zinc ion per monomer.</text>
</comment>
<dbReference type="Pfam" id="PF01807">
    <property type="entry name" value="Zn_ribbon_DnaG"/>
    <property type="match status" value="1"/>
</dbReference>
<comment type="function">
    <text evidence="12 13">RNA polymerase that catalyzes the synthesis of short RNA molecules used as primers for DNA polymerase during DNA replication.</text>
</comment>
<dbReference type="PANTHER" id="PTHR30313">
    <property type="entry name" value="DNA PRIMASE"/>
    <property type="match status" value="1"/>
</dbReference>
<dbReference type="GO" id="GO:1990077">
    <property type="term" value="C:primosome complex"/>
    <property type="evidence" value="ECO:0007669"/>
    <property type="project" value="UniProtKB-KW"/>
</dbReference>
<dbReference type="FunFam" id="3.90.580.10:FF:000001">
    <property type="entry name" value="DNA primase"/>
    <property type="match status" value="1"/>
</dbReference>
<dbReference type="HOGENOM" id="CLU_013501_5_3_5"/>
<dbReference type="InterPro" id="IPR006295">
    <property type="entry name" value="DNA_primase_DnaG"/>
</dbReference>
<comment type="domain">
    <text evidence="12">Contains an N-terminal zinc-binding domain, a central core domain that contains the primase activity, and a C-terminal DnaB-binding domain.</text>
</comment>
<protein>
    <recommendedName>
        <fullName evidence="12 13">DNA primase</fullName>
        <ecNumber evidence="12">2.7.7.101</ecNumber>
    </recommendedName>
</protein>
<keyword evidence="1 12" id="KW-0240">DNA-directed RNA polymerase</keyword>
<dbReference type="GO" id="GO:0003677">
    <property type="term" value="F:DNA binding"/>
    <property type="evidence" value="ECO:0007669"/>
    <property type="project" value="UniProtKB-KW"/>
</dbReference>
<dbReference type="GO" id="GO:0006269">
    <property type="term" value="P:DNA replication, synthesis of primer"/>
    <property type="evidence" value="ECO:0007669"/>
    <property type="project" value="UniProtKB-UniRule"/>
</dbReference>
<dbReference type="GO" id="GO:0008270">
    <property type="term" value="F:zinc ion binding"/>
    <property type="evidence" value="ECO:0007669"/>
    <property type="project" value="UniProtKB-UniRule"/>
</dbReference>
<dbReference type="Proteomes" id="UP000007460">
    <property type="component" value="Chromosome"/>
</dbReference>
<sequence>MAVPPEFIEDLRQRVPLSDIIGKRVKLVRKGRRFSGLCPFHSEKTPSFSVVDDDGFYHCFGCGVHGDAISFLREIDGLEFMEAVERLADMAGMAMPIGAPQDPKVTQQRKAALDILETTATFFRAALDREDGKDAARYLLNRNLDAHIIQTYRLGYAPRGGLRAALSAKGFSDADMLAAGVLRKSDRDGSLYDYFRDRVMFPIENRQGKVIAFGARALGDAQPKYLNSGEGPTFSKKAVLYGWVQAREGLRRQLPLVIAEGYMDVIAIHKSGVAAAVAPLGTALTPEQIVLVWKLHNEPVLCFDGDAAGQKAQMRALERFLPLLEPGKTARFATLPAGKDPDDVLREAGYEGFKNIIATARSLVDTMWDGIMADHDVRQPEQRAQFWQAIRSQIRNIGNNQVRSAFSDEIENRIAAMRTQMRGGTMPMAARTARRPSTGMINRHKALLALLLAHPALISGAFETLSMIDSGDERLEMIKKAAIDALISDPDLDAAALNYHLQGLNFTDELADLTGADMKARLPFDPATMNSDTAEAHLGELVALINGKSGVFSKASQQRN</sequence>
<evidence type="ECO:0000256" key="6">
    <source>
        <dbReference type="ARBA" id="ARBA00022723"/>
    </source>
</evidence>
<dbReference type="GO" id="GO:0000428">
    <property type="term" value="C:DNA-directed RNA polymerase complex"/>
    <property type="evidence" value="ECO:0007669"/>
    <property type="project" value="UniProtKB-KW"/>
</dbReference>
<evidence type="ECO:0000256" key="3">
    <source>
        <dbReference type="ARBA" id="ARBA00022679"/>
    </source>
</evidence>
<dbReference type="OrthoDB" id="9803773at2"/>
<evidence type="ECO:0000256" key="7">
    <source>
        <dbReference type="ARBA" id="ARBA00022771"/>
    </source>
</evidence>
<dbReference type="InterPro" id="IPR050219">
    <property type="entry name" value="DnaG_primase"/>
</dbReference>
<dbReference type="STRING" id="488538.SAR116_2232"/>
<evidence type="ECO:0000256" key="8">
    <source>
        <dbReference type="ARBA" id="ARBA00022833"/>
    </source>
</evidence>
<proteinExistence type="inferred from homology"/>
<keyword evidence="11 12" id="KW-0804">Transcription</keyword>
<keyword evidence="10 12" id="KW-0238">DNA-binding</keyword>
<reference evidence="16 17" key="1">
    <citation type="journal article" date="2010" name="J. Bacteriol.">
        <title>Complete genome sequence of "Candidatus Puniceispirillum marinum" IMCC1322, a representative of the SAR116 clade in the Alphaproteobacteria.</title>
        <authorList>
            <person name="Oh H.M."/>
            <person name="Kwon K.K."/>
            <person name="Kang I."/>
            <person name="Kang S.G."/>
            <person name="Lee J.H."/>
            <person name="Kim S.J."/>
            <person name="Cho J.C."/>
        </authorList>
    </citation>
    <scope>NUCLEOTIDE SEQUENCE [LARGE SCALE GENOMIC DNA]</scope>
    <source>
        <strain evidence="16 17">IMCC1322</strain>
    </source>
</reference>
<dbReference type="Gene3D" id="3.40.1360.10">
    <property type="match status" value="1"/>
</dbReference>
<feature type="zinc finger region" description="CHC2-type" evidence="12 14">
    <location>
        <begin position="38"/>
        <end position="62"/>
    </location>
</feature>